<dbReference type="SUPFAM" id="SSF141000">
    <property type="entry name" value="Glu-tRNAGln amidotransferase C subunit"/>
    <property type="match status" value="1"/>
</dbReference>
<dbReference type="Gene3D" id="1.10.20.60">
    <property type="entry name" value="Glu-tRNAGln amidotransferase C subunit, N-terminal domain"/>
    <property type="match status" value="1"/>
</dbReference>
<comment type="caution">
    <text evidence="1">The sequence shown here is derived from an EMBL/GenBank/DDBJ whole genome shotgun (WGS) entry which is preliminary data.</text>
</comment>
<dbReference type="Proteomes" id="UP000177306">
    <property type="component" value="Unassembled WGS sequence"/>
</dbReference>
<proteinExistence type="predicted"/>
<evidence type="ECO:0008006" key="3">
    <source>
        <dbReference type="Google" id="ProtNLM"/>
    </source>
</evidence>
<reference evidence="1 2" key="1">
    <citation type="journal article" date="2016" name="Nat. Commun.">
        <title>Thousands of microbial genomes shed light on interconnected biogeochemical processes in an aquifer system.</title>
        <authorList>
            <person name="Anantharaman K."/>
            <person name="Brown C.T."/>
            <person name="Hug L.A."/>
            <person name="Sharon I."/>
            <person name="Castelle C.J."/>
            <person name="Probst A.J."/>
            <person name="Thomas B.C."/>
            <person name="Singh A."/>
            <person name="Wilkins M.J."/>
            <person name="Karaoz U."/>
            <person name="Brodie E.L."/>
            <person name="Williams K.H."/>
            <person name="Hubbard S.S."/>
            <person name="Banfield J.F."/>
        </authorList>
    </citation>
    <scope>NUCLEOTIDE SEQUENCE [LARGE SCALE GENOMIC DNA]</scope>
</reference>
<name>A0A1F6EHV6_9BACT</name>
<dbReference type="AlphaFoldDB" id="A0A1F6EHV6"/>
<dbReference type="EMBL" id="MFLY01000005">
    <property type="protein sequence ID" value="OGG73225.1"/>
    <property type="molecule type" value="Genomic_DNA"/>
</dbReference>
<accession>A0A1F6EHV6</accession>
<evidence type="ECO:0000313" key="1">
    <source>
        <dbReference type="EMBL" id="OGG73225.1"/>
    </source>
</evidence>
<dbReference type="InterPro" id="IPR036113">
    <property type="entry name" value="Asp/Glu-ADT_sf_sub_c"/>
</dbReference>
<dbReference type="InterPro" id="IPR003837">
    <property type="entry name" value="GatC"/>
</dbReference>
<sequence>MTHVDVKALAELARLEVSAEELSRLEQEIPAILEFVKTVQEVSANAPADVPGLRNVMRDDAAPHESGLHTKDLLDAAPAQKDNQVVVKQVITRKK</sequence>
<protein>
    <recommendedName>
        <fullName evidence="3">Asp/Glu-ADT subunit C</fullName>
    </recommendedName>
</protein>
<organism evidence="1 2">
    <name type="scientific">Candidatus Kaiserbacteria bacterium RIFCSPLOWO2_01_FULL_53_17</name>
    <dbReference type="NCBI Taxonomy" id="1798511"/>
    <lineage>
        <taxon>Bacteria</taxon>
        <taxon>Candidatus Kaiseribacteriota</taxon>
    </lineage>
</organism>
<dbReference type="GO" id="GO:0006450">
    <property type="term" value="P:regulation of translational fidelity"/>
    <property type="evidence" value="ECO:0007669"/>
    <property type="project" value="InterPro"/>
</dbReference>
<dbReference type="Pfam" id="PF02686">
    <property type="entry name" value="GatC"/>
    <property type="match status" value="1"/>
</dbReference>
<gene>
    <name evidence="1" type="ORF">A3A38_02425</name>
</gene>
<evidence type="ECO:0000313" key="2">
    <source>
        <dbReference type="Proteomes" id="UP000177306"/>
    </source>
</evidence>